<dbReference type="EMBL" id="CM046118">
    <property type="protein sequence ID" value="KAI8438666.1"/>
    <property type="molecule type" value="Genomic_DNA"/>
</dbReference>
<organism evidence="1 2">
    <name type="scientific">Choristoneura fumiferana</name>
    <name type="common">Spruce budworm moth</name>
    <name type="synonym">Archips fumiferana</name>
    <dbReference type="NCBI Taxonomy" id="7141"/>
    <lineage>
        <taxon>Eukaryota</taxon>
        <taxon>Metazoa</taxon>
        <taxon>Ecdysozoa</taxon>
        <taxon>Arthropoda</taxon>
        <taxon>Hexapoda</taxon>
        <taxon>Insecta</taxon>
        <taxon>Pterygota</taxon>
        <taxon>Neoptera</taxon>
        <taxon>Endopterygota</taxon>
        <taxon>Lepidoptera</taxon>
        <taxon>Glossata</taxon>
        <taxon>Ditrysia</taxon>
        <taxon>Tortricoidea</taxon>
        <taxon>Tortricidae</taxon>
        <taxon>Tortricinae</taxon>
        <taxon>Choristoneura</taxon>
    </lineage>
</organism>
<reference evidence="1 2" key="1">
    <citation type="journal article" date="2022" name="Genome Biol. Evol.">
        <title>The Spruce Budworm Genome: Reconstructing the Evolutionary History of Antifreeze Proteins.</title>
        <authorList>
            <person name="Beliveau C."/>
            <person name="Gagne P."/>
            <person name="Picq S."/>
            <person name="Vernygora O."/>
            <person name="Keeling C.I."/>
            <person name="Pinkney K."/>
            <person name="Doucet D."/>
            <person name="Wen F."/>
            <person name="Johnston J.S."/>
            <person name="Maaroufi H."/>
            <person name="Boyle B."/>
            <person name="Laroche J."/>
            <person name="Dewar K."/>
            <person name="Juretic N."/>
            <person name="Blackburn G."/>
            <person name="Nisole A."/>
            <person name="Brunet B."/>
            <person name="Brandao M."/>
            <person name="Lumley L."/>
            <person name="Duan J."/>
            <person name="Quan G."/>
            <person name="Lucarotti C.J."/>
            <person name="Roe A.D."/>
            <person name="Sperling F.A.H."/>
            <person name="Levesque R.C."/>
            <person name="Cusson M."/>
        </authorList>
    </citation>
    <scope>NUCLEOTIDE SEQUENCE [LARGE SCALE GENOMIC DNA]</scope>
    <source>
        <strain evidence="1">Glfc:IPQL:Cfum</strain>
    </source>
</reference>
<sequence length="1992" mass="219790">MSNTVITNYTDLNGPSTKADSSVVVIVNKDGSLSVDQNLLGTLMGTDGAQAAGISVVRVGHEGRPDDATDSETEDDKVPHVTLTVDSYYNEPNSIIKYDSGAEMLQSLRIETRENSLIGFQNDHCYTPLISPSQSLPQRTDSYTGFDEPIIEITHTPPPKPVPNTKKITILEQQIIPKGKKIAINTQEGIIFKGNDVLSKPLPVLTKSKYANEQERSSETLQKNEEEDESSSSSSSADGVSDRDSDSDYKDTKDRSGSLKIRKTKVKPQIIKSSQAFKAKVVPKVSSRLKTNKSIIRREIKEKTIHKNATSKKQPSLDNVPPKESILTTTEANLALASSNELGKVVPKPSLKPVKKEKKTPAHVSALLSDMTSLFSTPDVIRRVSTDGKTPSKPEKEPVASKKISDTPRPQDPDEKLLDTPKFSLGTVEKTKNVASQKTYSKQKDKTINPPDKVSKGYDLIPQIDDASLAQIFQDTPGITTNLNKGQPNISAAHTMNSPGLAGPLSPTLDLLGGLPSEEEGLSEDFLMHVAQLVESSENLQEVLDKQVLGKVDTVPASTIATPAVMPAPSPQTPTSRSLLFQQTPAKSAKTILPQKNPIEIVRRDGRVITLPPIEAPATRSSKRKSQLETTISAAEVPAPPTPAPPPAALPTVATPDLQVAQSSKQYMNKKIPAKKPDPVIPTPVADKIFQESQESWNSEDDPYRLWCICKQPHNNRFMICCDSCEDWFHGKCVNITKAMGQQMEEQGIEWRCPNCMTIQKKQEVESDQVSPQQVAQPAAKSASSKTNCIVCKKPARASSIYCSDACILKHAQDSLGNQSPTGKPDGDKSDPQDKQKSESRVIVYERKSGRLLAGPNAPTAENLKVWLQKNPTFEVVRPGTLSAIKPNVTNKKKAAVKEPNKIQTTLNFERIPKKPGAQLVVKHQAEVKETTPKAPVSAKDEMKHSPSPRTPVTPKSQQPQFPDTPKASTSGLRTINEPRKLVRATTSRTQSAHEKAPAVSPAASRRKDTPPADNKSKMKSAEPIRDNVRKALQEQMTIRMAENTGPKFTEHEIQQFANETEYELHELFRDVGMKYKAKYRSLMFNIKDRKNLSLWQKICDKTITPKQLVRLSPEELASQELAQWRDKEAKYQLELIKKSELDLLAASKTYVLKTHKGEEVMETKESVSTELDPNVPVEDLVTALNDTTATENPGPEKSPESTETPKSKLESKKHGSNRKNTKGSSSHSKKSSRESRRNSESRKSRSSRRKSDMKDKDERHTRRSEKKAKIESKRKSKDESTKEKMASVDRSRRRSQSRSKPKKRSKSRDHSRSISQGRERSQSRGRSRRSKSKDTARRRNRSRSKHRSSTEEKAKHRSRSQEAVYTKSKNESTDSDSLERPKSAMLKEVHPEYDPHEPMITSAFSEEDLRKSRDDVYEDSYKNEIGEFADAEYDPAKAFAVDANINVAETTFMSPKSSSEKREKLSEAESDQEPSSTVDNAAATVWNGCINMVDVARFYVAAHEVSGTAADIEEDLSTELDIVGRINPDTVWDYINKMKRASNKDIIILKLQAANDEEKMQYIALYSYLSSRNRLGVVKVLNTTTVKDFYIVPLPANTALPAVLLPLDGPGLGEAKTHLLIAIVIRQRKKRHAQPIPSDAVPAKVARESRKRSYTPPPARGSFTPPASPRRRALPLPTYTSPALSTSVKDKIAATLASADDEEAYSPGSSTSSGSAGAGAAYTPAPAPAPTAPVATVLRSKMDELNRQIEEQKQQIRKMTQADSSVGEAVYEENLSMNLALQVKIREFFKMAVATMLRRTIINGTVYSAAALRFASTQPEKKVFFDVTADGESLGRVVMKLYTDEVPKTAENFRALCTGEKGFGYKGSSFHRIIPGFMCQGGDFTNHNGTGGKSIYGRTFKDENFKLKHTGAGILSMANAGPDTNGSQFFITTAATPWLDRKHVVFGTVVEGIETVRKMESLGSRNGQTSKKVVIAECGELSDVVAVKRAQ</sequence>
<protein>
    <submittedName>
        <fullName evidence="1">Uncharacterized protein</fullName>
    </submittedName>
</protein>
<dbReference type="Proteomes" id="UP001064048">
    <property type="component" value="Chromosome 18"/>
</dbReference>
<gene>
    <name evidence="1" type="ORF">MSG28_011088</name>
</gene>
<name>A0ACC0KR98_CHOFU</name>
<comment type="caution">
    <text evidence="1">The sequence shown here is derived from an EMBL/GenBank/DDBJ whole genome shotgun (WGS) entry which is preliminary data.</text>
</comment>
<evidence type="ECO:0000313" key="2">
    <source>
        <dbReference type="Proteomes" id="UP001064048"/>
    </source>
</evidence>
<keyword evidence="2" id="KW-1185">Reference proteome</keyword>
<proteinExistence type="predicted"/>
<evidence type="ECO:0000313" key="1">
    <source>
        <dbReference type="EMBL" id="KAI8438666.1"/>
    </source>
</evidence>
<accession>A0ACC0KR98</accession>